<dbReference type="OrthoDB" id="407609at2759"/>
<evidence type="ECO:0000256" key="2">
    <source>
        <dbReference type="ARBA" id="ARBA00001947"/>
    </source>
</evidence>
<name>A0A4T0FQ32_9BASI</name>
<evidence type="ECO:0000256" key="9">
    <source>
        <dbReference type="ARBA" id="ARBA00022833"/>
    </source>
</evidence>
<feature type="region of interest" description="Disordered" evidence="13">
    <location>
        <begin position="242"/>
        <end position="334"/>
    </location>
</feature>
<gene>
    <name evidence="15" type="ORF">E3P99_01419</name>
</gene>
<feature type="compositionally biased region" description="Acidic residues" evidence="13">
    <location>
        <begin position="270"/>
        <end position="281"/>
    </location>
</feature>
<keyword evidence="8" id="KW-0378">Hydrolase</keyword>
<keyword evidence="7" id="KW-0479">Metal-binding</keyword>
<evidence type="ECO:0000256" key="11">
    <source>
        <dbReference type="ARBA" id="ARBA00023211"/>
    </source>
</evidence>
<evidence type="ECO:0000256" key="10">
    <source>
        <dbReference type="ARBA" id="ARBA00023004"/>
    </source>
</evidence>
<comment type="caution">
    <text evidence="15">The sequence shown here is derived from an EMBL/GenBank/DDBJ whole genome shotgun (WGS) entry which is preliminary data.</text>
</comment>
<dbReference type="EMBL" id="SPNW01000017">
    <property type="protein sequence ID" value="TIA90682.1"/>
    <property type="molecule type" value="Genomic_DNA"/>
</dbReference>
<dbReference type="InterPro" id="IPR041816">
    <property type="entry name" value="Dbr1_N"/>
</dbReference>
<dbReference type="SMART" id="SM01124">
    <property type="entry name" value="DBR1"/>
    <property type="match status" value="1"/>
</dbReference>
<dbReference type="GO" id="GO:0000398">
    <property type="term" value="P:mRNA splicing, via spliceosome"/>
    <property type="evidence" value="ECO:0007669"/>
    <property type="project" value="TreeGrafter"/>
</dbReference>
<dbReference type="GO" id="GO:0008419">
    <property type="term" value="F:RNA lariat debranching enzyme activity"/>
    <property type="evidence" value="ECO:0007669"/>
    <property type="project" value="UniProtKB-ARBA"/>
</dbReference>
<dbReference type="InterPro" id="IPR004843">
    <property type="entry name" value="Calcineurin-like_PHP"/>
</dbReference>
<dbReference type="GO" id="GO:0005634">
    <property type="term" value="C:nucleus"/>
    <property type="evidence" value="ECO:0007669"/>
    <property type="project" value="UniProtKB-SubCell"/>
</dbReference>
<keyword evidence="16" id="KW-1185">Reference proteome</keyword>
<evidence type="ECO:0000256" key="4">
    <source>
        <dbReference type="ARBA" id="ARBA00004123"/>
    </source>
</evidence>
<evidence type="ECO:0000256" key="5">
    <source>
        <dbReference type="ARBA" id="ARBA00006045"/>
    </source>
</evidence>
<keyword evidence="11" id="KW-0464">Manganese</keyword>
<dbReference type="Pfam" id="PF05011">
    <property type="entry name" value="DBR1"/>
    <property type="match status" value="1"/>
</dbReference>
<accession>A0A4T0FQ32</accession>
<comment type="subcellular location">
    <subcellularLocation>
        <location evidence="4">Nucleus</location>
    </subcellularLocation>
</comment>
<evidence type="ECO:0000256" key="12">
    <source>
        <dbReference type="ARBA" id="ARBA00023242"/>
    </source>
</evidence>
<dbReference type="GO" id="GO:0046872">
    <property type="term" value="F:metal ion binding"/>
    <property type="evidence" value="ECO:0007669"/>
    <property type="project" value="UniProtKB-KW"/>
</dbReference>
<feature type="region of interest" description="Disordered" evidence="13">
    <location>
        <begin position="485"/>
        <end position="526"/>
    </location>
</feature>
<evidence type="ECO:0000256" key="8">
    <source>
        <dbReference type="ARBA" id="ARBA00022801"/>
    </source>
</evidence>
<keyword evidence="9" id="KW-0862">Zinc</keyword>
<dbReference type="Proteomes" id="UP000310189">
    <property type="component" value="Unassembled WGS sequence"/>
</dbReference>
<dbReference type="AlphaFoldDB" id="A0A4T0FQ32"/>
<comment type="cofactor">
    <cofactor evidence="2">
        <name>Zn(2+)</name>
        <dbReference type="ChEBI" id="CHEBI:29105"/>
    </cofactor>
</comment>
<keyword evidence="12" id="KW-0539">Nucleus</keyword>
<dbReference type="InterPro" id="IPR029052">
    <property type="entry name" value="Metallo-depent_PP-like"/>
</dbReference>
<dbReference type="InterPro" id="IPR007708">
    <property type="entry name" value="DBR1_C"/>
</dbReference>
<dbReference type="CDD" id="cd00844">
    <property type="entry name" value="MPP_Dbr1_N"/>
    <property type="match status" value="1"/>
</dbReference>
<proteinExistence type="inferred from homology"/>
<dbReference type="SUPFAM" id="SSF56300">
    <property type="entry name" value="Metallo-dependent phosphatases"/>
    <property type="match status" value="1"/>
</dbReference>
<dbReference type="PANTHER" id="PTHR12849:SF0">
    <property type="entry name" value="LARIAT DEBRANCHING ENZYME"/>
    <property type="match status" value="1"/>
</dbReference>
<evidence type="ECO:0000313" key="15">
    <source>
        <dbReference type="EMBL" id="TIA90682.1"/>
    </source>
</evidence>
<dbReference type="PANTHER" id="PTHR12849">
    <property type="entry name" value="RNA LARIAT DEBRANCHING ENZYME"/>
    <property type="match status" value="1"/>
</dbReference>
<protein>
    <recommendedName>
        <fullName evidence="14">Lariat debranching enzyme C-terminal domain-containing protein</fullName>
    </recommendedName>
</protein>
<feature type="domain" description="Lariat debranching enzyme C-terminal" evidence="14">
    <location>
        <begin position="326"/>
        <end position="481"/>
    </location>
</feature>
<feature type="compositionally biased region" description="Acidic residues" evidence="13">
    <location>
        <begin position="296"/>
        <end position="310"/>
    </location>
</feature>
<keyword evidence="10" id="KW-0408">Iron</keyword>
<evidence type="ECO:0000259" key="14">
    <source>
        <dbReference type="SMART" id="SM01124"/>
    </source>
</evidence>
<keyword evidence="6" id="KW-0507">mRNA processing</keyword>
<evidence type="ECO:0000256" key="7">
    <source>
        <dbReference type="ARBA" id="ARBA00022723"/>
    </source>
</evidence>
<organism evidence="15 16">
    <name type="scientific">Wallemia hederae</name>
    <dbReference type="NCBI Taxonomy" id="1540922"/>
    <lineage>
        <taxon>Eukaryota</taxon>
        <taxon>Fungi</taxon>
        <taxon>Dikarya</taxon>
        <taxon>Basidiomycota</taxon>
        <taxon>Wallemiomycotina</taxon>
        <taxon>Wallemiomycetes</taxon>
        <taxon>Wallemiales</taxon>
        <taxon>Wallemiaceae</taxon>
        <taxon>Wallemia</taxon>
    </lineage>
</organism>
<evidence type="ECO:0000256" key="13">
    <source>
        <dbReference type="SAM" id="MobiDB-lite"/>
    </source>
</evidence>
<comment type="similarity">
    <text evidence="5">Belongs to the lariat debranching enzyme family.</text>
</comment>
<dbReference type="Pfam" id="PF00149">
    <property type="entry name" value="Metallophos"/>
    <property type="match status" value="1"/>
</dbReference>
<evidence type="ECO:0000256" key="1">
    <source>
        <dbReference type="ARBA" id="ARBA00001936"/>
    </source>
</evidence>
<evidence type="ECO:0000256" key="6">
    <source>
        <dbReference type="ARBA" id="ARBA00022664"/>
    </source>
</evidence>
<comment type="cofactor">
    <cofactor evidence="3">
        <name>Fe(2+)</name>
        <dbReference type="ChEBI" id="CHEBI:29033"/>
    </cofactor>
</comment>
<sequence>MQVAVEGCAHGSLDIIYRAIADKDRLTGHTTQLLLICGDFQALRNHSDFNTLAVPQKYKQLGDFYNYYSGKKTAPILTICIGGNHEASSYFWELYHGGWIAPNIYYLGRSGSVMVDGVRISGASCIYKPKDYPKGYFEKVPYNNYTLRSTYHIRQFDVARLLHLPRPDIFLSHDWPLSIERYGDTNDLIRRKPFFKNEISRNELGSPPLLTILEKLNPRQWFSAHLHVYFKAKWISLAKATHKRVSSSPRAEQPSKRLKVVNDNDPNEIAIEDDDEGDDNNDDRPVEAANGKQDSNPEEIAIEDDDEEDVTNNAKEEVSNTNPTPTPTPASDEGITHFTALDKSLPNRKFLEVRSLVSQPFTAHPSLQFIDIETDNSDPNKPPSFTFDPHWLAITRAYHPFMSTQDEQALPSEDEATREIEVQLQWAKQYLSNVEVGSVQQFVKTAPGDGEKGFTYKGQPQTYTNPQTEAFCRMLDIPNIVNPQPYEGAHDFNTNEAHGEVHEGNSEALGGSDEQVHEQEQSKEEE</sequence>
<reference evidence="15 16" key="1">
    <citation type="submission" date="2019-03" db="EMBL/GenBank/DDBJ databases">
        <title>Sequencing 23 genomes of Wallemia ichthyophaga.</title>
        <authorList>
            <person name="Gostincar C."/>
        </authorList>
    </citation>
    <scope>NUCLEOTIDE SEQUENCE [LARGE SCALE GENOMIC DNA]</scope>
    <source>
        <strain evidence="15 16">EXF-5753</strain>
    </source>
</reference>
<evidence type="ECO:0000256" key="3">
    <source>
        <dbReference type="ARBA" id="ARBA00001954"/>
    </source>
</evidence>
<evidence type="ECO:0000313" key="16">
    <source>
        <dbReference type="Proteomes" id="UP000310189"/>
    </source>
</evidence>
<comment type="cofactor">
    <cofactor evidence="1">
        <name>Mn(2+)</name>
        <dbReference type="ChEBI" id="CHEBI:29035"/>
    </cofactor>
</comment>
<feature type="compositionally biased region" description="Basic and acidic residues" evidence="13">
    <location>
        <begin position="514"/>
        <end position="526"/>
    </location>
</feature>